<comment type="function">
    <text evidence="11">Cadherins are calcium-dependent cell adhesion proteins. They preferentially interact with themselves in a homophilic manner in connecting cells; cadherins may thus contribute to the sorting of heterogeneous cell types.</text>
</comment>
<dbReference type="PANTHER" id="PTHR24027:SF439">
    <property type="entry name" value="CADHERIN-RELATED FAMILY MEMBER 3"/>
    <property type="match status" value="1"/>
</dbReference>
<keyword evidence="7" id="KW-0130">Cell adhesion</keyword>
<dbReference type="PRINTS" id="PR00205">
    <property type="entry name" value="CADHERIN"/>
</dbReference>
<reference evidence="19" key="1">
    <citation type="submission" date="2024-06" db="UniProtKB">
        <authorList>
            <consortium name="Ensembl"/>
        </authorList>
    </citation>
    <scope>IDENTIFICATION</scope>
</reference>
<dbReference type="GO" id="GO:0005509">
    <property type="term" value="F:calcium ion binding"/>
    <property type="evidence" value="ECO:0007669"/>
    <property type="project" value="UniProtKB-UniRule"/>
</dbReference>
<evidence type="ECO:0000259" key="18">
    <source>
        <dbReference type="PROSITE" id="PS50268"/>
    </source>
</evidence>
<dbReference type="EMBL" id="AEYP01005405">
    <property type="status" value="NOT_ANNOTATED_CDS"/>
    <property type="molecule type" value="Genomic_DNA"/>
</dbReference>
<evidence type="ECO:0000256" key="17">
    <source>
        <dbReference type="SAM" id="SignalP"/>
    </source>
</evidence>
<dbReference type="SMART" id="SM00112">
    <property type="entry name" value="CA"/>
    <property type="match status" value="4"/>
</dbReference>
<dbReference type="FunFam" id="2.60.40.60:FF:000250">
    <property type="entry name" value="Cadherin related family member 3"/>
    <property type="match status" value="1"/>
</dbReference>
<dbReference type="GO" id="GO:0005912">
    <property type="term" value="C:adherens junction"/>
    <property type="evidence" value="ECO:0007669"/>
    <property type="project" value="TreeGrafter"/>
</dbReference>
<dbReference type="STRING" id="9669.ENSMPUP00000018141"/>
<evidence type="ECO:0000256" key="6">
    <source>
        <dbReference type="ARBA" id="ARBA00022837"/>
    </source>
</evidence>
<evidence type="ECO:0000313" key="19">
    <source>
        <dbReference type="Ensembl" id="ENSMPUP00000018141.1"/>
    </source>
</evidence>
<dbReference type="InParanoid" id="M3Z3H9"/>
<evidence type="ECO:0000256" key="4">
    <source>
        <dbReference type="ARBA" id="ARBA00022729"/>
    </source>
</evidence>
<dbReference type="EMBL" id="AEYP01005404">
    <property type="status" value="NOT_ANNOTATED_CDS"/>
    <property type="molecule type" value="Genomic_DNA"/>
</dbReference>
<feature type="domain" description="Cadherin" evidence="18">
    <location>
        <begin position="567"/>
        <end position="695"/>
    </location>
</feature>
<keyword evidence="10" id="KW-0325">Glycoprotein</keyword>
<feature type="domain" description="Cadherin" evidence="18">
    <location>
        <begin position="23"/>
        <end position="132"/>
    </location>
</feature>
<dbReference type="GO" id="GO:0016477">
    <property type="term" value="P:cell migration"/>
    <property type="evidence" value="ECO:0007669"/>
    <property type="project" value="TreeGrafter"/>
</dbReference>
<feature type="transmembrane region" description="Helical" evidence="16">
    <location>
        <begin position="710"/>
        <end position="735"/>
    </location>
</feature>
<comment type="subcellular location">
    <subcellularLocation>
        <location evidence="1">Cell membrane</location>
        <topology evidence="1">Single-pass type I membrane protein</topology>
    </subcellularLocation>
</comment>
<dbReference type="InterPro" id="IPR002126">
    <property type="entry name" value="Cadherin-like_dom"/>
</dbReference>
<dbReference type="HOGENOM" id="CLU_017741_0_0_1"/>
<dbReference type="GO" id="GO:0007043">
    <property type="term" value="P:cell-cell junction assembly"/>
    <property type="evidence" value="ECO:0007669"/>
    <property type="project" value="TreeGrafter"/>
</dbReference>
<evidence type="ECO:0000256" key="1">
    <source>
        <dbReference type="ARBA" id="ARBA00004251"/>
    </source>
</evidence>
<dbReference type="GO" id="GO:0034332">
    <property type="term" value="P:adherens junction organization"/>
    <property type="evidence" value="ECO:0007669"/>
    <property type="project" value="TreeGrafter"/>
</dbReference>
<evidence type="ECO:0000256" key="8">
    <source>
        <dbReference type="ARBA" id="ARBA00022989"/>
    </source>
</evidence>
<evidence type="ECO:0000256" key="10">
    <source>
        <dbReference type="ARBA" id="ARBA00023180"/>
    </source>
</evidence>
<dbReference type="Ensembl" id="ENSMPUT00000018407.1">
    <property type="protein sequence ID" value="ENSMPUP00000018141.1"/>
    <property type="gene ID" value="ENSMPUG00000018255.1"/>
</dbReference>
<evidence type="ECO:0000256" key="9">
    <source>
        <dbReference type="ARBA" id="ARBA00023136"/>
    </source>
</evidence>
<dbReference type="Gene3D" id="2.60.40.60">
    <property type="entry name" value="Cadherins"/>
    <property type="match status" value="5"/>
</dbReference>
<dbReference type="FunFam" id="2.60.40.60:FF:000244">
    <property type="entry name" value="Cadherin related family member 3"/>
    <property type="match status" value="1"/>
</dbReference>
<dbReference type="SUPFAM" id="SSF49313">
    <property type="entry name" value="Cadherin-like"/>
    <property type="match status" value="5"/>
</dbReference>
<feature type="compositionally biased region" description="Gly residues" evidence="15">
    <location>
        <begin position="914"/>
        <end position="925"/>
    </location>
</feature>
<feature type="domain" description="Cadherin" evidence="18">
    <location>
        <begin position="462"/>
        <end position="566"/>
    </location>
</feature>
<gene>
    <name evidence="19" type="primary">CDHR3</name>
</gene>
<dbReference type="GO" id="GO:0044331">
    <property type="term" value="P:cell-cell adhesion mediated by cadherin"/>
    <property type="evidence" value="ECO:0007669"/>
    <property type="project" value="TreeGrafter"/>
</dbReference>
<organism evidence="19">
    <name type="scientific">Mustela putorius furo</name>
    <name type="common">European domestic ferret</name>
    <name type="synonym">Mustela furo</name>
    <dbReference type="NCBI Taxonomy" id="9669"/>
    <lineage>
        <taxon>Eukaryota</taxon>
        <taxon>Metazoa</taxon>
        <taxon>Chordata</taxon>
        <taxon>Craniata</taxon>
        <taxon>Vertebrata</taxon>
        <taxon>Euteleostomi</taxon>
        <taxon>Mammalia</taxon>
        <taxon>Eutheria</taxon>
        <taxon>Laurasiatheria</taxon>
        <taxon>Carnivora</taxon>
        <taxon>Caniformia</taxon>
        <taxon>Musteloidea</taxon>
        <taxon>Mustelidae</taxon>
        <taxon>Mustelinae</taxon>
        <taxon>Mustela</taxon>
    </lineage>
</organism>
<keyword evidence="5" id="KW-0677">Repeat</keyword>
<dbReference type="GO" id="GO:0016342">
    <property type="term" value="C:catenin complex"/>
    <property type="evidence" value="ECO:0007669"/>
    <property type="project" value="TreeGrafter"/>
</dbReference>
<protein>
    <recommendedName>
        <fullName evidence="12">Cadherin-related family member 3</fullName>
    </recommendedName>
    <alternativeName>
        <fullName evidence="13">Cadherin-like protein 28</fullName>
    </alternativeName>
</protein>
<name>M3Z3H9_MUSPF</name>
<feature type="compositionally biased region" description="Polar residues" evidence="15">
    <location>
        <begin position="866"/>
        <end position="883"/>
    </location>
</feature>
<dbReference type="Pfam" id="PF00028">
    <property type="entry name" value="Cadherin"/>
    <property type="match status" value="2"/>
</dbReference>
<feature type="region of interest" description="Disordered" evidence="15">
    <location>
        <begin position="796"/>
        <end position="925"/>
    </location>
</feature>
<accession>M3Z3H9</accession>
<dbReference type="InterPro" id="IPR015919">
    <property type="entry name" value="Cadherin-like_sf"/>
</dbReference>
<evidence type="ECO:0000256" key="7">
    <source>
        <dbReference type="ARBA" id="ARBA00022889"/>
    </source>
</evidence>
<dbReference type="GeneTree" id="ENSGT00940000161245"/>
<dbReference type="GO" id="GO:0007156">
    <property type="term" value="P:homophilic cell adhesion via plasma membrane adhesion molecules"/>
    <property type="evidence" value="ECO:0007669"/>
    <property type="project" value="InterPro"/>
</dbReference>
<keyword evidence="3 16" id="KW-0812">Transmembrane</keyword>
<dbReference type="OMA" id="WYVPFVV"/>
<dbReference type="eggNOG" id="KOG3594">
    <property type="taxonomic scope" value="Eukaryota"/>
</dbReference>
<dbReference type="FunFam" id="2.60.40.60:FF:000281">
    <property type="entry name" value="Cadherin related family member 3"/>
    <property type="match status" value="1"/>
</dbReference>
<dbReference type="InterPro" id="IPR039808">
    <property type="entry name" value="Cadherin"/>
</dbReference>
<feature type="domain" description="Cadherin" evidence="18">
    <location>
        <begin position="136"/>
        <end position="236"/>
    </location>
</feature>
<keyword evidence="6 14" id="KW-0106">Calcium</keyword>
<feature type="signal peptide" evidence="17">
    <location>
        <begin position="1"/>
        <end position="19"/>
    </location>
</feature>
<dbReference type="GO" id="GO:0000902">
    <property type="term" value="P:cell morphogenesis"/>
    <property type="evidence" value="ECO:0007669"/>
    <property type="project" value="TreeGrafter"/>
</dbReference>
<keyword evidence="9 16" id="KW-0472">Membrane</keyword>
<evidence type="ECO:0000256" key="2">
    <source>
        <dbReference type="ARBA" id="ARBA00022475"/>
    </source>
</evidence>
<dbReference type="CDD" id="cd11304">
    <property type="entry name" value="Cadherin_repeat"/>
    <property type="match status" value="4"/>
</dbReference>
<feature type="domain" description="Cadherin" evidence="18">
    <location>
        <begin position="237"/>
        <end position="344"/>
    </location>
</feature>
<evidence type="ECO:0000256" key="16">
    <source>
        <dbReference type="SAM" id="Phobius"/>
    </source>
</evidence>
<dbReference type="FunFam" id="2.60.40.60:FF:000231">
    <property type="entry name" value="Cadherin related family member 3"/>
    <property type="match status" value="1"/>
</dbReference>
<sequence>MQGAVFLLGLLGAMPGREALHLVHLPATSTVAENSPPETPVHKFSVNLSASLSPVIPGWPLIINTSPLTEAFKVNWLSGTDFEVVTTGKEQLDFETGPNIFDLQIYVKDDVGVTDLQILTVQVTDVNEPPQFQGNLAQGLDLYILEGTNPGFIYQVEAFDPEDISRNIPLSYFLIVSSVNFTMSANGTLFSTIEFDYEAGPKSFLLLAGVRDSQGLEASTTLQVNIVNVNDEIPRFTSLARVYTITEELASGTIVANVTAEDPDDKGFTSFLLYSITTANRYFVINQLTGTIHVAHRLDRDAGELRQNPSISLEVLVKDRPSGGQENRMQITFIVEDINDNPATCSKTSFSIMVPERAAKGTLLLDLSKFCFDDDSKAPNNQFNFTTPSGVRSSGRFSQDPAGSGKIVLIGDLDYENLSNLAAGNKYTMIIQVQDVALPYYKNNIYIYIFTKPEDEFPLAFDRPSYVFEVSELRPARTRVGLVHATDQDFPQSRVVYSISTGGASLQYPNIFWIDPQIGELQLVTRADYETTPSYILRIQATNGEDSSSVTVTVNILEENDEKPVCMPDSYFLAIPVDLKVGTNIQNFKLTCTDLDSSPRSFRYSMGPGNINSHFIFSPNAGSNITSLLLATRFDYASGLDKIWDYKLLVYVTDDNLLSGRKKAQAHVETGTVTLSISVIPHPTTAVTTTPRPRVIYQVLRKNVYSPSAWYVPFVITLGSILLLGLLGSLFILLAKAIHRHCLRKTRKHRKLPVKRGEMKDTRPEVLVETIQMNSVFDGEAIDPVTGAVYEFNSNTGARKWKDPSTQMPRWKEPGPQGAAPNRVVAGEGARPLRSTSEQHGVSSKAPAEDNPVPETRMPSLAPQRAETQPSRSGLPPNCTQESKGYLGAGPTSQHGGGELSVPGRLPLPNSHVGRGGSTRGENMG</sequence>
<evidence type="ECO:0000256" key="15">
    <source>
        <dbReference type="SAM" id="MobiDB-lite"/>
    </source>
</evidence>
<evidence type="ECO:0000256" key="5">
    <source>
        <dbReference type="ARBA" id="ARBA00022737"/>
    </source>
</evidence>
<feature type="domain" description="Cadherin" evidence="18">
    <location>
        <begin position="346"/>
        <end position="466"/>
    </location>
</feature>
<keyword evidence="8 16" id="KW-1133">Transmembrane helix</keyword>
<evidence type="ECO:0000256" key="11">
    <source>
        <dbReference type="ARBA" id="ARBA00037319"/>
    </source>
</evidence>
<evidence type="ECO:0000256" key="12">
    <source>
        <dbReference type="ARBA" id="ARBA00067495"/>
    </source>
</evidence>
<keyword evidence="2" id="KW-1003">Cell membrane</keyword>
<dbReference type="PROSITE" id="PS50268">
    <property type="entry name" value="CADHERIN_2"/>
    <property type="match status" value="6"/>
</dbReference>
<dbReference type="FunFam" id="2.60.40.60:FF:000237">
    <property type="entry name" value="Cadherin related family member 3"/>
    <property type="match status" value="1"/>
</dbReference>
<dbReference type="GO" id="GO:0016339">
    <property type="term" value="P:calcium-dependent cell-cell adhesion via plasma membrane cell adhesion molecules"/>
    <property type="evidence" value="ECO:0007669"/>
    <property type="project" value="TreeGrafter"/>
</dbReference>
<feature type="chain" id="PRO_5004045663" description="Cadherin-related family member 3" evidence="17">
    <location>
        <begin position="20"/>
        <end position="925"/>
    </location>
</feature>
<proteinExistence type="predicted"/>
<dbReference type="GO" id="GO:0045296">
    <property type="term" value="F:cadherin binding"/>
    <property type="evidence" value="ECO:0007669"/>
    <property type="project" value="TreeGrafter"/>
</dbReference>
<dbReference type="GO" id="GO:0008013">
    <property type="term" value="F:beta-catenin binding"/>
    <property type="evidence" value="ECO:0007669"/>
    <property type="project" value="TreeGrafter"/>
</dbReference>
<evidence type="ECO:0000256" key="13">
    <source>
        <dbReference type="ARBA" id="ARBA00083417"/>
    </source>
</evidence>
<keyword evidence="4 17" id="KW-0732">Signal</keyword>
<evidence type="ECO:0000256" key="3">
    <source>
        <dbReference type="ARBA" id="ARBA00022692"/>
    </source>
</evidence>
<dbReference type="EMBL" id="AEYP01005403">
    <property type="status" value="NOT_ANNOTATED_CDS"/>
    <property type="molecule type" value="Genomic_DNA"/>
</dbReference>
<dbReference type="AlphaFoldDB" id="M3Z3H9"/>
<evidence type="ECO:0000256" key="14">
    <source>
        <dbReference type="PROSITE-ProRule" id="PRU00043"/>
    </source>
</evidence>
<dbReference type="PANTHER" id="PTHR24027">
    <property type="entry name" value="CADHERIN-23"/>
    <property type="match status" value="1"/>
</dbReference>